<name>A0A0D9WBI0_9ORYZ</name>
<sequence length="64" mass="7170">KGSLERTLQKLGQVNLAPHKGHLGRKYYGTVQPPCFLAGRGQFFTIDSPPKKLPPKRKLQVVDE</sequence>
<dbReference type="Gramene" id="LPERR04G26020.1">
    <property type="protein sequence ID" value="LPERR04G26020.1"/>
    <property type="gene ID" value="LPERR04G26020"/>
</dbReference>
<reference evidence="1 2" key="1">
    <citation type="submission" date="2012-08" db="EMBL/GenBank/DDBJ databases">
        <title>Oryza genome evolution.</title>
        <authorList>
            <person name="Wing R.A."/>
        </authorList>
    </citation>
    <scope>NUCLEOTIDE SEQUENCE</scope>
</reference>
<dbReference type="AlphaFoldDB" id="A0A0D9WBI0"/>
<organism evidence="1 2">
    <name type="scientific">Leersia perrieri</name>
    <dbReference type="NCBI Taxonomy" id="77586"/>
    <lineage>
        <taxon>Eukaryota</taxon>
        <taxon>Viridiplantae</taxon>
        <taxon>Streptophyta</taxon>
        <taxon>Embryophyta</taxon>
        <taxon>Tracheophyta</taxon>
        <taxon>Spermatophyta</taxon>
        <taxon>Magnoliopsida</taxon>
        <taxon>Liliopsida</taxon>
        <taxon>Poales</taxon>
        <taxon>Poaceae</taxon>
        <taxon>BOP clade</taxon>
        <taxon>Oryzoideae</taxon>
        <taxon>Oryzeae</taxon>
        <taxon>Oryzinae</taxon>
        <taxon>Leersia</taxon>
    </lineage>
</organism>
<reference evidence="2" key="2">
    <citation type="submission" date="2013-12" db="EMBL/GenBank/DDBJ databases">
        <authorList>
            <person name="Yu Y."/>
            <person name="Lee S."/>
            <person name="de Baynast K."/>
            <person name="Wissotski M."/>
            <person name="Liu L."/>
            <person name="Talag J."/>
            <person name="Goicoechea J."/>
            <person name="Angelova A."/>
            <person name="Jetty R."/>
            <person name="Kudrna D."/>
            <person name="Golser W."/>
            <person name="Rivera L."/>
            <person name="Zhang J."/>
            <person name="Wing R."/>
        </authorList>
    </citation>
    <scope>NUCLEOTIDE SEQUENCE</scope>
</reference>
<proteinExistence type="predicted"/>
<reference evidence="1" key="3">
    <citation type="submission" date="2015-04" db="UniProtKB">
        <authorList>
            <consortium name="EnsemblPlants"/>
        </authorList>
    </citation>
    <scope>IDENTIFICATION</scope>
</reference>
<evidence type="ECO:0000313" key="2">
    <source>
        <dbReference type="Proteomes" id="UP000032180"/>
    </source>
</evidence>
<keyword evidence="2" id="KW-1185">Reference proteome</keyword>
<accession>A0A0D9WBI0</accession>
<dbReference type="EnsemblPlants" id="LPERR04G26020.1">
    <property type="protein sequence ID" value="LPERR04G26020.1"/>
    <property type="gene ID" value="LPERR04G26020"/>
</dbReference>
<protein>
    <submittedName>
        <fullName evidence="1">Uncharacterized protein</fullName>
    </submittedName>
</protein>
<dbReference type="HOGENOM" id="CLU_2874497_0_0_1"/>
<dbReference type="Proteomes" id="UP000032180">
    <property type="component" value="Chromosome 4"/>
</dbReference>
<evidence type="ECO:0000313" key="1">
    <source>
        <dbReference type="EnsemblPlants" id="LPERR04G26020.1"/>
    </source>
</evidence>